<dbReference type="PANTHER" id="PTHR46401">
    <property type="entry name" value="GLYCOSYLTRANSFERASE WBBK-RELATED"/>
    <property type="match status" value="1"/>
</dbReference>
<protein>
    <submittedName>
        <fullName evidence="3">Glycosyl transferase</fullName>
    </submittedName>
</protein>
<dbReference type="STRING" id="1727163.AO498_14045"/>
<reference evidence="4" key="1">
    <citation type="submission" date="2015-09" db="EMBL/GenBank/DDBJ databases">
        <title>Complete sequence of Algoriphagus sp. M8-2.</title>
        <authorList>
            <person name="Shintani M."/>
        </authorList>
    </citation>
    <scope>NUCLEOTIDE SEQUENCE [LARGE SCALE GENOMIC DNA]</scope>
    <source>
        <strain evidence="4">M8-2</strain>
    </source>
</reference>
<dbReference type="KEGG" id="alm:AO498_14045"/>
<dbReference type="RefSeq" id="WP_067548984.1">
    <property type="nucleotide sequence ID" value="NZ_CP012836.1"/>
</dbReference>
<dbReference type="SUPFAM" id="SSF53756">
    <property type="entry name" value="UDP-Glycosyltransferase/glycogen phosphorylase"/>
    <property type="match status" value="1"/>
</dbReference>
<evidence type="ECO:0000313" key="3">
    <source>
        <dbReference type="EMBL" id="AMQ57567.1"/>
    </source>
</evidence>
<dbReference type="GO" id="GO:0016757">
    <property type="term" value="F:glycosyltransferase activity"/>
    <property type="evidence" value="ECO:0007669"/>
    <property type="project" value="InterPro"/>
</dbReference>
<dbReference type="OrthoDB" id="1395864at2"/>
<name>A0A142ER12_9BACT</name>
<feature type="domain" description="Glycosyl transferase family 1" evidence="2">
    <location>
        <begin position="199"/>
        <end position="351"/>
    </location>
</feature>
<dbReference type="AlphaFoldDB" id="A0A142ER12"/>
<evidence type="ECO:0000259" key="2">
    <source>
        <dbReference type="Pfam" id="PF00534"/>
    </source>
</evidence>
<evidence type="ECO:0000313" key="4">
    <source>
        <dbReference type="Proteomes" id="UP000073816"/>
    </source>
</evidence>
<reference evidence="3 4" key="2">
    <citation type="journal article" date="2016" name="Genome Announc.">
        <title>Complete Genome Sequence of Algoriphagus sp. Strain M8-2, Isolated from a Brackish Lake.</title>
        <authorList>
            <person name="Muraguchi Y."/>
            <person name="Kushimoto K."/>
            <person name="Ohtsubo Y."/>
            <person name="Suzuki T."/>
            <person name="Dohra H."/>
            <person name="Kimbara K."/>
            <person name="Shintani M."/>
        </authorList>
    </citation>
    <scope>NUCLEOTIDE SEQUENCE [LARGE SCALE GENOMIC DNA]</scope>
    <source>
        <strain evidence="3 4">M8-2</strain>
    </source>
</reference>
<sequence>MKFLILTHVEHKLHNGQYFGYGPYVKEMNLWFEFVTEVVVVAPLLPEQTLNPIDLPYIHPSLRFVEVPPINLLTWKSRFQTALHLPGIFLTVFKEMRRADHLHLRCPGNMGLVASFAQIFFPGKKKTAKYAGNWDPSSLQPFSYRLQQKLLSNQALTKNMNVLVYGDWQPNNRNLKPFFTATYFEKEVKNTPPRPLLGPLKLIFVGTLSSGKNPLVSCQTVFFLKQQGIDCSLQLYGEGPEREKIERFALDNSLQEVIHLHGNVKADQLKDEYATSHFLLFASSSEGWPKAVAEAMFWGCIPITTRVSCVPEMIGQGSRGVLVEPDPKKMCNEIVNLLQNPDRYNQLSQEAMDWSRQFTMEQFKSEIKKLIQN</sequence>
<dbReference type="InterPro" id="IPR001296">
    <property type="entry name" value="Glyco_trans_1"/>
</dbReference>
<dbReference type="Pfam" id="PF00534">
    <property type="entry name" value="Glycos_transf_1"/>
    <property type="match status" value="1"/>
</dbReference>
<dbReference type="EMBL" id="CP012836">
    <property type="protein sequence ID" value="AMQ57567.1"/>
    <property type="molecule type" value="Genomic_DNA"/>
</dbReference>
<keyword evidence="1 3" id="KW-0808">Transferase</keyword>
<dbReference type="PATRIC" id="fig|1727163.4.peg.2948"/>
<dbReference type="GO" id="GO:0009103">
    <property type="term" value="P:lipopolysaccharide biosynthetic process"/>
    <property type="evidence" value="ECO:0007669"/>
    <property type="project" value="TreeGrafter"/>
</dbReference>
<accession>A0A142ER12</accession>
<gene>
    <name evidence="3" type="ORF">AO498_14045</name>
</gene>
<dbReference type="CDD" id="cd03801">
    <property type="entry name" value="GT4_PimA-like"/>
    <property type="match status" value="1"/>
</dbReference>
<keyword evidence="4" id="KW-1185">Reference proteome</keyword>
<organism evidence="3 4">
    <name type="scientific">Algoriphagus sanaruensis</name>
    <dbReference type="NCBI Taxonomy" id="1727163"/>
    <lineage>
        <taxon>Bacteria</taxon>
        <taxon>Pseudomonadati</taxon>
        <taxon>Bacteroidota</taxon>
        <taxon>Cytophagia</taxon>
        <taxon>Cytophagales</taxon>
        <taxon>Cyclobacteriaceae</taxon>
        <taxon>Algoriphagus</taxon>
    </lineage>
</organism>
<proteinExistence type="predicted"/>
<dbReference type="Gene3D" id="3.40.50.2000">
    <property type="entry name" value="Glycogen Phosphorylase B"/>
    <property type="match status" value="2"/>
</dbReference>
<evidence type="ECO:0000256" key="1">
    <source>
        <dbReference type="ARBA" id="ARBA00022679"/>
    </source>
</evidence>
<dbReference type="PANTHER" id="PTHR46401:SF2">
    <property type="entry name" value="GLYCOSYLTRANSFERASE WBBK-RELATED"/>
    <property type="match status" value="1"/>
</dbReference>
<dbReference type="Proteomes" id="UP000073816">
    <property type="component" value="Chromosome"/>
</dbReference>